<dbReference type="PIRSF" id="PIRSF024492">
    <property type="entry name" value="UCP024492"/>
    <property type="match status" value="1"/>
</dbReference>
<sequence>MNIYTIGHSTHSEGDFLQMLRDVEIEAIADVRAFPGSRKHPQFGKDVFPEWLEAAGVEYKHFPLLGGRRGESECVGHSLNDGWRNESFHRYADYTLTDDFKAGIDELKVYARDRRIAYLCSERHPARCHRLLISNFLVAKGWTVCHIIDGNKGKTEVVSHELGKWGAMPILEDDGEIVYPVLEDEE</sequence>
<dbReference type="InterPro" id="IPR014519">
    <property type="entry name" value="UCP024492"/>
</dbReference>
<reference evidence="1" key="1">
    <citation type="submission" date="2023-06" db="EMBL/GenBank/DDBJ databases">
        <title>A Treasure from Seagulls: Isolation and Description of Aciduricobacillus qingdaonensis gen. nov., sp. nov., a Rare Obligately Uric Acid-utilizing Member in the Family Bacillaceae.</title>
        <authorList>
            <person name="Liu W."/>
            <person name="Wang B."/>
        </authorList>
    </citation>
    <scope>NUCLEOTIDE SEQUENCE</scope>
    <source>
        <strain evidence="1">44XB</strain>
    </source>
</reference>
<evidence type="ECO:0000313" key="2">
    <source>
        <dbReference type="Proteomes" id="UP001180087"/>
    </source>
</evidence>
<dbReference type="InterPro" id="IPR007438">
    <property type="entry name" value="DUF488"/>
</dbReference>
<proteinExistence type="predicted"/>
<dbReference type="EMBL" id="CP129113">
    <property type="protein sequence ID" value="WLV26065.1"/>
    <property type="molecule type" value="Genomic_DNA"/>
</dbReference>
<keyword evidence="2" id="KW-1185">Reference proteome</keyword>
<organism evidence="1 2">
    <name type="scientific">Aciduricibacillus chroicocephali</name>
    <dbReference type="NCBI Taxonomy" id="3054939"/>
    <lineage>
        <taxon>Bacteria</taxon>
        <taxon>Bacillati</taxon>
        <taxon>Bacillota</taxon>
        <taxon>Bacilli</taxon>
        <taxon>Bacillales</taxon>
        <taxon>Bacillaceae</taxon>
        <taxon>Aciduricibacillus</taxon>
    </lineage>
</organism>
<dbReference type="Proteomes" id="UP001180087">
    <property type="component" value="Chromosome"/>
</dbReference>
<name>A0ABY9KZF2_9BACI</name>
<accession>A0ABY9KZF2</accession>
<evidence type="ECO:0000313" key="1">
    <source>
        <dbReference type="EMBL" id="WLV26065.1"/>
    </source>
</evidence>
<protein>
    <submittedName>
        <fullName evidence="1">DUF488 domain-containing protein</fullName>
    </submittedName>
</protein>
<dbReference type="PANTHER" id="PTHR39337:SF1">
    <property type="entry name" value="BLR5642 PROTEIN"/>
    <property type="match status" value="1"/>
</dbReference>
<gene>
    <name evidence="1" type="ORF">QR721_12865</name>
</gene>
<dbReference type="Pfam" id="PF04343">
    <property type="entry name" value="DUF488"/>
    <property type="match status" value="1"/>
</dbReference>
<dbReference type="PANTHER" id="PTHR39337">
    <property type="entry name" value="BLR5642 PROTEIN"/>
    <property type="match status" value="1"/>
</dbReference>